<organism evidence="3 4">
    <name type="scientific">Reticulomyxa filosa</name>
    <dbReference type="NCBI Taxonomy" id="46433"/>
    <lineage>
        <taxon>Eukaryota</taxon>
        <taxon>Sar</taxon>
        <taxon>Rhizaria</taxon>
        <taxon>Retaria</taxon>
        <taxon>Foraminifera</taxon>
        <taxon>Monothalamids</taxon>
        <taxon>Reticulomyxidae</taxon>
        <taxon>Reticulomyxa</taxon>
    </lineage>
</organism>
<protein>
    <submittedName>
        <fullName evidence="3">Uncharacterized protein</fullName>
    </submittedName>
</protein>
<evidence type="ECO:0000256" key="2">
    <source>
        <dbReference type="ARBA" id="ARBA00022737"/>
    </source>
</evidence>
<reference evidence="3 4" key="1">
    <citation type="journal article" date="2013" name="Curr. Biol.">
        <title>The Genome of the Foraminiferan Reticulomyxa filosa.</title>
        <authorList>
            <person name="Glockner G."/>
            <person name="Hulsmann N."/>
            <person name="Schleicher M."/>
            <person name="Noegel A.A."/>
            <person name="Eichinger L."/>
            <person name="Gallinger C."/>
            <person name="Pawlowski J."/>
            <person name="Sierra R."/>
            <person name="Euteneuer U."/>
            <person name="Pillet L."/>
            <person name="Moustafa A."/>
            <person name="Platzer M."/>
            <person name="Groth M."/>
            <person name="Szafranski K."/>
            <person name="Schliwa M."/>
        </authorList>
    </citation>
    <scope>NUCLEOTIDE SEQUENCE [LARGE SCALE GENOMIC DNA]</scope>
</reference>
<dbReference type="InterPro" id="IPR036322">
    <property type="entry name" value="WD40_repeat_dom_sf"/>
</dbReference>
<dbReference type="SUPFAM" id="SSF50978">
    <property type="entry name" value="WD40 repeat-like"/>
    <property type="match status" value="1"/>
</dbReference>
<evidence type="ECO:0000313" key="3">
    <source>
        <dbReference type="EMBL" id="ETO11983.1"/>
    </source>
</evidence>
<dbReference type="PANTHER" id="PTHR14588">
    <property type="entry name" value="DDB1- AND CUL4-ASSOCIATED FACTOR 10"/>
    <property type="match status" value="1"/>
</dbReference>
<dbReference type="OrthoDB" id="20669at2759"/>
<dbReference type="InterPro" id="IPR039085">
    <property type="entry name" value="DCA10"/>
</dbReference>
<evidence type="ECO:0000313" key="4">
    <source>
        <dbReference type="Proteomes" id="UP000023152"/>
    </source>
</evidence>
<accession>X6MD89</accession>
<keyword evidence="4" id="KW-1185">Reference proteome</keyword>
<gene>
    <name evidence="3" type="ORF">RFI_25393</name>
</gene>
<keyword evidence="2" id="KW-0677">Repeat</keyword>
<proteinExistence type="predicted"/>
<keyword evidence="1" id="KW-0853">WD repeat</keyword>
<dbReference type="EMBL" id="ASPP01021849">
    <property type="protein sequence ID" value="ETO11983.1"/>
    <property type="molecule type" value="Genomic_DNA"/>
</dbReference>
<evidence type="ECO:0000256" key="1">
    <source>
        <dbReference type="ARBA" id="ARBA00022574"/>
    </source>
</evidence>
<dbReference type="Gene3D" id="2.130.10.10">
    <property type="entry name" value="YVTN repeat-like/Quinoprotein amine dehydrogenase"/>
    <property type="match status" value="1"/>
</dbReference>
<name>X6MD89_RETFI</name>
<comment type="caution">
    <text evidence="3">The sequence shown here is derived from an EMBL/GenBank/DDBJ whole genome shotgun (WGS) entry which is preliminary data.</text>
</comment>
<dbReference type="GO" id="GO:0080008">
    <property type="term" value="C:Cul4-RING E3 ubiquitin ligase complex"/>
    <property type="evidence" value="ECO:0007669"/>
    <property type="project" value="TreeGrafter"/>
</dbReference>
<dbReference type="PANTHER" id="PTHR14588:SF2">
    <property type="entry name" value="DDB1- AND CUL4-ASSOCIATED FACTOR 10"/>
    <property type="match status" value="1"/>
</dbReference>
<dbReference type="Proteomes" id="UP000023152">
    <property type="component" value="Unassembled WGS sequence"/>
</dbReference>
<sequence>MHTENPTNCITWRNENELFSGSDDNTIAYVDIRKLSGTTERKEKDPPWLIHRFDGNPDNLGWVKNLEIIDSQYIMSCSSVHSENDVMFLTEAWPSSIVLWDIVNMCYVQKLLEGCFIRMKYNQIRKQMYLASFGSLLMIDNWDVLPFLQHCEQPRAVNPCNYDFNRFGMPCVSSKTDDTKPLKKKIIFFEKISSNGDYLLSRGSTFKKLFELEQSAKSNDKYLCDIETGDSDDELVMSFLEDDSTAFTKTQVLQLQQKQFEMSLENLDLDEDSETIDTISVFDMRQLQSNFYAKLRQKWSDKMQDSKVSDEKEKGEKQLNYVWLSFEEMGIDIPSMGHVSSQLNPRNFMFEEFEDTHNGLSENVINTDIDCGDFNSDGYASDSQIDTSDGEEDIAAELARLTREDRELQTTLKDRVYYVEKSVGHLWWKINVLNKKLENRKIWEKNMWIGNEMRINNEIIKESAFDCSGNVIATPYGYGFRILRSATGNDILCDTHQNKNIVSSCQCKYKWENIHKGCVYTAQFSNVLPYLATGGQDGVVNVYMPSF</sequence>
<dbReference type="AlphaFoldDB" id="X6MD89"/>
<dbReference type="InterPro" id="IPR015943">
    <property type="entry name" value="WD40/YVTN_repeat-like_dom_sf"/>
</dbReference>